<keyword evidence="3" id="KW-1185">Reference proteome</keyword>
<gene>
    <name evidence="2" type="ORF">LG943_25255</name>
</gene>
<evidence type="ECO:0000313" key="2">
    <source>
        <dbReference type="EMBL" id="MDA0567603.1"/>
    </source>
</evidence>
<evidence type="ECO:0000256" key="1">
    <source>
        <dbReference type="SAM" id="SignalP"/>
    </source>
</evidence>
<dbReference type="Proteomes" id="UP001140076">
    <property type="component" value="Unassembled WGS sequence"/>
</dbReference>
<dbReference type="RefSeq" id="WP_270074849.1">
    <property type="nucleotide sequence ID" value="NZ_JAJAQC010000065.1"/>
</dbReference>
<evidence type="ECO:0000313" key="3">
    <source>
        <dbReference type="Proteomes" id="UP001140076"/>
    </source>
</evidence>
<dbReference type="EMBL" id="JAJAQC010000065">
    <property type="protein sequence ID" value="MDA0567603.1"/>
    <property type="molecule type" value="Genomic_DNA"/>
</dbReference>
<keyword evidence="1" id="KW-0732">Signal</keyword>
<protein>
    <submittedName>
        <fullName evidence="2">Uncharacterized protein</fullName>
    </submittedName>
</protein>
<name>A0A9X3NSN3_9ACTN</name>
<proteinExistence type="predicted"/>
<feature type="signal peptide" evidence="1">
    <location>
        <begin position="1"/>
        <end position="21"/>
    </location>
</feature>
<accession>A0A9X3NSN3</accession>
<comment type="caution">
    <text evidence="2">The sequence shown here is derived from an EMBL/GenBank/DDBJ whole genome shotgun (WGS) entry which is preliminary data.</text>
</comment>
<organism evidence="2 3">
    <name type="scientific">Streptomonospora mangrovi</name>
    <dbReference type="NCBI Taxonomy" id="2883123"/>
    <lineage>
        <taxon>Bacteria</taxon>
        <taxon>Bacillati</taxon>
        <taxon>Actinomycetota</taxon>
        <taxon>Actinomycetes</taxon>
        <taxon>Streptosporangiales</taxon>
        <taxon>Nocardiopsidaceae</taxon>
        <taxon>Streptomonospora</taxon>
    </lineage>
</organism>
<reference evidence="2" key="1">
    <citation type="submission" date="2021-10" db="EMBL/GenBank/DDBJ databases">
        <title>Streptomonospora sp. nov., isolated from mangrove soil.</title>
        <authorList>
            <person name="Chen X."/>
            <person name="Ge X."/>
            <person name="Liu W."/>
        </authorList>
    </citation>
    <scope>NUCLEOTIDE SEQUENCE</scope>
    <source>
        <strain evidence="2">S1-112</strain>
    </source>
</reference>
<sequence length="84" mass="8291">MNGFLRRAGLIAAAVPVFALAAPAAASAEAAFFGGGTAANHESAVVTVVKSFTRADGTVVYRTTTYTAGLGGAHVNVTYSTAAG</sequence>
<dbReference type="AlphaFoldDB" id="A0A9X3NSN3"/>
<feature type="chain" id="PRO_5040960179" evidence="1">
    <location>
        <begin position="22"/>
        <end position="84"/>
    </location>
</feature>